<accession>A0AAV5GEP3</accession>
<dbReference type="InterPro" id="IPR036259">
    <property type="entry name" value="MFS_trans_sf"/>
</dbReference>
<dbReference type="SUPFAM" id="SSF103473">
    <property type="entry name" value="MFS general substrate transporter"/>
    <property type="match status" value="1"/>
</dbReference>
<dbReference type="InterPro" id="IPR020846">
    <property type="entry name" value="MFS_dom"/>
</dbReference>
<dbReference type="GO" id="GO:0016020">
    <property type="term" value="C:membrane"/>
    <property type="evidence" value="ECO:0007669"/>
    <property type="project" value="UniProtKB-SubCell"/>
</dbReference>
<keyword evidence="4" id="KW-0812">Transmembrane</keyword>
<feature type="transmembrane region" description="Helical" evidence="4">
    <location>
        <begin position="486"/>
        <end position="505"/>
    </location>
</feature>
<feature type="transmembrane region" description="Helical" evidence="4">
    <location>
        <begin position="276"/>
        <end position="294"/>
    </location>
</feature>
<keyword evidence="4" id="KW-1133">Transmembrane helix</keyword>
<evidence type="ECO:0000259" key="5">
    <source>
        <dbReference type="PROSITE" id="PS50850"/>
    </source>
</evidence>
<feature type="transmembrane region" description="Helical" evidence="4">
    <location>
        <begin position="393"/>
        <end position="412"/>
    </location>
</feature>
<dbReference type="GO" id="GO:0022857">
    <property type="term" value="F:transmembrane transporter activity"/>
    <property type="evidence" value="ECO:0007669"/>
    <property type="project" value="InterPro"/>
</dbReference>
<dbReference type="Gene3D" id="1.20.1250.20">
    <property type="entry name" value="MFS general substrate transporter like domains"/>
    <property type="match status" value="2"/>
</dbReference>
<evidence type="ECO:0000313" key="7">
    <source>
        <dbReference type="Proteomes" id="UP001342314"/>
    </source>
</evidence>
<protein>
    <recommendedName>
        <fullName evidence="5">Major facilitator superfamily (MFS) profile domain-containing protein</fullName>
    </recommendedName>
</protein>
<comment type="similarity">
    <text evidence="2">Belongs to the major facilitator superfamily. Monocarboxylate porter (TC 2.A.1.13) family.</text>
</comment>
<dbReference type="PROSITE" id="PS50850">
    <property type="entry name" value="MFS"/>
    <property type="match status" value="1"/>
</dbReference>
<dbReference type="PANTHER" id="PTHR11360">
    <property type="entry name" value="MONOCARBOXYLATE TRANSPORTER"/>
    <property type="match status" value="1"/>
</dbReference>
<proteinExistence type="inferred from homology"/>
<feature type="region of interest" description="Disordered" evidence="3">
    <location>
        <begin position="1"/>
        <end position="22"/>
    </location>
</feature>
<sequence>MSSSTTVVNCPPPDRRLTGYQGGGLARIITSNDIFPTESLVGRRGREQELQDRDEDVSEPQQRGIEAGLTAHKSERQGGTGGGGGAGGTQDAVFVEGKGQEIAEEWTFPDGGWKAWSVIFGCWLYSCNVQGYGMCWGALVSDLQRHHPSTDLATINLIVGLQNFGLNASPFLTGRLGELFGFKRMIAIGSVLSVILLVCSAVAVDSLPALFVLQGILLGVAHGISLPLFMTIPSQWFSRRRGLATGITVSGTGFGGAIASLIIRGILPTLGYRNTLLVYAGISAVVYVCAWFLLKTRKPPARAVPARYDTKTGLPPGIWKDPAFYSLMASVSVAVWGFLTPSYYLTDYTAAMDPSRDPNALTTALPLIIQNLGIGIGRIAAGSIADWVGPANAMFFTFLAGGVLQLAMWSHVTSYGGLMAFAALYGLFGGWFFLLMPGVAANLFGLRGLATITGYVVASQSPGQLAGATVSGVVLSSSGKYSNVGYYAGAMMLGGALLILPARFLRQPKLLAVY</sequence>
<feature type="transmembrane region" description="Helical" evidence="4">
    <location>
        <begin position="210"/>
        <end position="230"/>
    </location>
</feature>
<feature type="domain" description="Major facilitator superfamily (MFS) profile" evidence="5">
    <location>
        <begin position="114"/>
        <end position="507"/>
    </location>
</feature>
<evidence type="ECO:0000256" key="1">
    <source>
        <dbReference type="ARBA" id="ARBA00004141"/>
    </source>
</evidence>
<name>A0AAV5GEP3_9BASI</name>
<evidence type="ECO:0000256" key="2">
    <source>
        <dbReference type="ARBA" id="ARBA00006727"/>
    </source>
</evidence>
<evidence type="ECO:0000256" key="4">
    <source>
        <dbReference type="SAM" id="Phobius"/>
    </source>
</evidence>
<feature type="compositionally biased region" description="Gly residues" evidence="3">
    <location>
        <begin position="78"/>
        <end position="88"/>
    </location>
</feature>
<evidence type="ECO:0000256" key="3">
    <source>
        <dbReference type="SAM" id="MobiDB-lite"/>
    </source>
</evidence>
<feature type="transmembrane region" description="Helical" evidence="4">
    <location>
        <begin position="242"/>
        <end position="264"/>
    </location>
</feature>
<feature type="transmembrane region" description="Helical" evidence="4">
    <location>
        <begin position="323"/>
        <end position="344"/>
    </location>
</feature>
<feature type="region of interest" description="Disordered" evidence="3">
    <location>
        <begin position="38"/>
        <end position="91"/>
    </location>
</feature>
<dbReference type="InterPro" id="IPR050327">
    <property type="entry name" value="Proton-linked_MCT"/>
</dbReference>
<dbReference type="Pfam" id="PF07690">
    <property type="entry name" value="MFS_1"/>
    <property type="match status" value="1"/>
</dbReference>
<keyword evidence="7" id="KW-1185">Reference proteome</keyword>
<keyword evidence="4" id="KW-0472">Membrane</keyword>
<dbReference type="Proteomes" id="UP001342314">
    <property type="component" value="Unassembled WGS sequence"/>
</dbReference>
<feature type="transmembrane region" description="Helical" evidence="4">
    <location>
        <begin position="418"/>
        <end position="440"/>
    </location>
</feature>
<gene>
    <name evidence="6" type="ORF">Rhopal_001062-T1</name>
</gene>
<dbReference type="EMBL" id="BQKY01000002">
    <property type="protein sequence ID" value="GJN88106.1"/>
    <property type="molecule type" value="Genomic_DNA"/>
</dbReference>
<organism evidence="6 7">
    <name type="scientific">Rhodotorula paludigena</name>
    <dbReference type="NCBI Taxonomy" id="86838"/>
    <lineage>
        <taxon>Eukaryota</taxon>
        <taxon>Fungi</taxon>
        <taxon>Dikarya</taxon>
        <taxon>Basidiomycota</taxon>
        <taxon>Pucciniomycotina</taxon>
        <taxon>Microbotryomycetes</taxon>
        <taxon>Sporidiobolales</taxon>
        <taxon>Sporidiobolaceae</taxon>
        <taxon>Rhodotorula</taxon>
    </lineage>
</organism>
<dbReference type="PANTHER" id="PTHR11360:SF284">
    <property type="entry name" value="EG:103B4.3 PROTEIN-RELATED"/>
    <property type="match status" value="1"/>
</dbReference>
<dbReference type="InterPro" id="IPR011701">
    <property type="entry name" value="MFS"/>
</dbReference>
<comment type="subcellular location">
    <subcellularLocation>
        <location evidence="1">Membrane</location>
        <topology evidence="1">Multi-pass membrane protein</topology>
    </subcellularLocation>
</comment>
<comment type="caution">
    <text evidence="6">The sequence shown here is derived from an EMBL/GenBank/DDBJ whole genome shotgun (WGS) entry which is preliminary data.</text>
</comment>
<reference evidence="6 7" key="1">
    <citation type="submission" date="2021-12" db="EMBL/GenBank/DDBJ databases">
        <title>High titer production of polyol ester of fatty acids by Rhodotorula paludigena BS15 towards product separation-free biomass refinery.</title>
        <authorList>
            <person name="Mano J."/>
            <person name="Ono H."/>
            <person name="Tanaka T."/>
            <person name="Naito K."/>
            <person name="Sushida H."/>
            <person name="Ike M."/>
            <person name="Tokuyasu K."/>
            <person name="Kitaoka M."/>
        </authorList>
    </citation>
    <scope>NUCLEOTIDE SEQUENCE [LARGE SCALE GENOMIC DNA]</scope>
    <source>
        <strain evidence="6 7">BS15</strain>
    </source>
</reference>
<dbReference type="AlphaFoldDB" id="A0AAV5GEP3"/>
<feature type="transmembrane region" description="Helical" evidence="4">
    <location>
        <begin position="185"/>
        <end position="204"/>
    </location>
</feature>
<evidence type="ECO:0000313" key="6">
    <source>
        <dbReference type="EMBL" id="GJN88106.1"/>
    </source>
</evidence>
<feature type="transmembrane region" description="Helical" evidence="4">
    <location>
        <begin position="364"/>
        <end position="381"/>
    </location>
</feature>